<protein>
    <recommendedName>
        <fullName evidence="8">SET domain-containing protein</fullName>
    </recommendedName>
</protein>
<dbReference type="SUPFAM" id="SSF82199">
    <property type="entry name" value="SET domain"/>
    <property type="match status" value="1"/>
</dbReference>
<dbReference type="GO" id="GO:0046872">
    <property type="term" value="F:metal ion binding"/>
    <property type="evidence" value="ECO:0007669"/>
    <property type="project" value="UniProtKB-KW"/>
</dbReference>
<evidence type="ECO:0000256" key="4">
    <source>
        <dbReference type="ARBA" id="ARBA00022679"/>
    </source>
</evidence>
<dbReference type="EMBL" id="QXFU01000155">
    <property type="protein sequence ID" value="KAE9042090.1"/>
    <property type="molecule type" value="Genomic_DNA"/>
</dbReference>
<feature type="domain" description="SET" evidence="8">
    <location>
        <begin position="6"/>
        <end position="76"/>
    </location>
</feature>
<keyword evidence="3" id="KW-0489">Methyltransferase</keyword>
<proteinExistence type="predicted"/>
<dbReference type="Gene3D" id="2.170.270.10">
    <property type="entry name" value="SET domain"/>
    <property type="match status" value="1"/>
</dbReference>
<reference evidence="9 10" key="1">
    <citation type="submission" date="2018-09" db="EMBL/GenBank/DDBJ databases">
        <title>Genomic investigation of the strawberry pathogen Phytophthora fragariae indicates pathogenicity is determined by transcriptional variation in three key races.</title>
        <authorList>
            <person name="Adams T.M."/>
            <person name="Armitage A.D."/>
            <person name="Sobczyk M.K."/>
            <person name="Bates H.J."/>
            <person name="Dunwell J.M."/>
            <person name="Nellist C.F."/>
            <person name="Harrison R.J."/>
        </authorList>
    </citation>
    <scope>NUCLEOTIDE SEQUENCE [LARGE SCALE GENOMIC DNA]</scope>
    <source>
        <strain evidence="9 10">SCRP324</strain>
    </source>
</reference>
<comment type="subcellular location">
    <subcellularLocation>
        <location evidence="1">Chromosome</location>
    </subcellularLocation>
</comment>
<evidence type="ECO:0000313" key="9">
    <source>
        <dbReference type="EMBL" id="KAE9042090.1"/>
    </source>
</evidence>
<evidence type="ECO:0000256" key="6">
    <source>
        <dbReference type="ARBA" id="ARBA00022723"/>
    </source>
</evidence>
<keyword evidence="4" id="KW-0808">Transferase</keyword>
<evidence type="ECO:0000259" key="8">
    <source>
        <dbReference type="Pfam" id="PF00856"/>
    </source>
</evidence>
<keyword evidence="5" id="KW-0949">S-adenosyl-L-methionine</keyword>
<keyword evidence="7" id="KW-0862">Zinc</keyword>
<dbReference type="PANTHER" id="PTHR46223">
    <property type="entry name" value="HISTONE-LYSINE N-METHYLTRANSFERASE SUV39H"/>
    <property type="match status" value="1"/>
</dbReference>
<dbReference type="InterPro" id="IPR001214">
    <property type="entry name" value="SET_dom"/>
</dbReference>
<dbReference type="InterPro" id="IPR050973">
    <property type="entry name" value="H3K9_Histone-Lys_N-MTase"/>
</dbReference>
<organism evidence="9 10">
    <name type="scientific">Phytophthora rubi</name>
    <dbReference type="NCBI Taxonomy" id="129364"/>
    <lineage>
        <taxon>Eukaryota</taxon>
        <taxon>Sar</taxon>
        <taxon>Stramenopiles</taxon>
        <taxon>Oomycota</taxon>
        <taxon>Peronosporomycetes</taxon>
        <taxon>Peronosporales</taxon>
        <taxon>Peronosporaceae</taxon>
        <taxon>Phytophthora</taxon>
    </lineage>
</organism>
<dbReference type="InterPro" id="IPR046341">
    <property type="entry name" value="SET_dom_sf"/>
</dbReference>
<dbReference type="GO" id="GO:0005694">
    <property type="term" value="C:chromosome"/>
    <property type="evidence" value="ECO:0007669"/>
    <property type="project" value="UniProtKB-SubCell"/>
</dbReference>
<dbReference type="AlphaFoldDB" id="A0A6A3NM84"/>
<evidence type="ECO:0000313" key="10">
    <source>
        <dbReference type="Proteomes" id="UP000435112"/>
    </source>
</evidence>
<dbReference type="Proteomes" id="UP000435112">
    <property type="component" value="Unassembled WGS sequence"/>
</dbReference>
<evidence type="ECO:0000256" key="2">
    <source>
        <dbReference type="ARBA" id="ARBA00022454"/>
    </source>
</evidence>
<sequence length="80" mass="9000">MTRTAPVTIPKGAFIVDYVGEMLLYDDAVKRSDKQYLVELKTEALWDGPVALFIDASARGNKSRCINHSCNSNCALYEWE</sequence>
<comment type="caution">
    <text evidence="9">The sequence shown here is derived from an EMBL/GenBank/DDBJ whole genome shotgun (WGS) entry which is preliminary data.</text>
</comment>
<dbReference type="OrthoDB" id="109758at2759"/>
<evidence type="ECO:0000256" key="7">
    <source>
        <dbReference type="ARBA" id="ARBA00022833"/>
    </source>
</evidence>
<keyword evidence="2" id="KW-0158">Chromosome</keyword>
<evidence type="ECO:0000256" key="5">
    <source>
        <dbReference type="ARBA" id="ARBA00022691"/>
    </source>
</evidence>
<evidence type="ECO:0000256" key="1">
    <source>
        <dbReference type="ARBA" id="ARBA00004286"/>
    </source>
</evidence>
<dbReference type="GO" id="GO:0032259">
    <property type="term" value="P:methylation"/>
    <property type="evidence" value="ECO:0007669"/>
    <property type="project" value="UniProtKB-KW"/>
</dbReference>
<evidence type="ECO:0000256" key="3">
    <source>
        <dbReference type="ARBA" id="ARBA00022603"/>
    </source>
</evidence>
<dbReference type="PANTHER" id="PTHR46223:SF3">
    <property type="entry name" value="HISTONE-LYSINE N-METHYLTRANSFERASE SET-23"/>
    <property type="match status" value="1"/>
</dbReference>
<dbReference type="Pfam" id="PF00856">
    <property type="entry name" value="SET"/>
    <property type="match status" value="1"/>
</dbReference>
<accession>A0A6A3NM84</accession>
<keyword evidence="6" id="KW-0479">Metal-binding</keyword>
<name>A0A6A3NM84_9STRA</name>
<dbReference type="GO" id="GO:0008168">
    <property type="term" value="F:methyltransferase activity"/>
    <property type="evidence" value="ECO:0007669"/>
    <property type="project" value="UniProtKB-KW"/>
</dbReference>
<gene>
    <name evidence="9" type="ORF">PR002_g4095</name>
</gene>